<protein>
    <submittedName>
        <fullName evidence="1">Uncharacterized protein</fullName>
    </submittedName>
</protein>
<evidence type="ECO:0000313" key="2">
    <source>
        <dbReference type="Proteomes" id="UP001058267"/>
    </source>
</evidence>
<proteinExistence type="predicted"/>
<keyword evidence="2" id="KW-1185">Reference proteome</keyword>
<name>A0ABY5V9N6_9BACT</name>
<gene>
    <name evidence="1" type="ORF">NQ519_04985</name>
</gene>
<accession>A0ABY5V9N6</accession>
<evidence type="ECO:0000313" key="1">
    <source>
        <dbReference type="EMBL" id="UWN66192.1"/>
    </source>
</evidence>
<dbReference type="Proteomes" id="UP001058267">
    <property type="component" value="Chromosome"/>
</dbReference>
<dbReference type="RefSeq" id="WP_019152262.1">
    <property type="nucleotide sequence ID" value="NZ_CP102252.1"/>
</dbReference>
<organism evidence="1 2">
    <name type="scientific">Alistipes senegalensis JC50</name>
    <dbReference type="NCBI Taxonomy" id="1033732"/>
    <lineage>
        <taxon>Bacteria</taxon>
        <taxon>Pseudomonadati</taxon>
        <taxon>Bacteroidota</taxon>
        <taxon>Bacteroidia</taxon>
        <taxon>Bacteroidales</taxon>
        <taxon>Rikenellaceae</taxon>
        <taxon>Alistipes</taxon>
    </lineage>
</organism>
<dbReference type="EMBL" id="CP102252">
    <property type="protein sequence ID" value="UWN66192.1"/>
    <property type="molecule type" value="Genomic_DNA"/>
</dbReference>
<sequence length="125" mass="14835">MPSLVEQHFVREVLAKQGDRLLYYQGNAIREKTNAHSGNLFAQRRIDVSSGDEFSGKLAFTHKIYERFLDMKALRRGRRTVRQNRKIHNRFIEYTLANIEYKLLYGFTDEVAQRIKVQFNEQNPQ</sequence>
<reference evidence="1" key="1">
    <citation type="journal article" date="2022" name="Cell">
        <title>Design, construction, and in vivo augmentation of a complex gut microbiome.</title>
        <authorList>
            <person name="Cheng A.G."/>
            <person name="Ho P.Y."/>
            <person name="Aranda-Diaz A."/>
            <person name="Jain S."/>
            <person name="Yu F.B."/>
            <person name="Meng X."/>
            <person name="Wang M."/>
            <person name="Iakiviak M."/>
            <person name="Nagashima K."/>
            <person name="Zhao A."/>
            <person name="Murugkar P."/>
            <person name="Patil A."/>
            <person name="Atabakhsh K."/>
            <person name="Weakley A."/>
            <person name="Yan J."/>
            <person name="Brumbaugh A.R."/>
            <person name="Higginbottom S."/>
            <person name="Dimas A."/>
            <person name="Shiver A.L."/>
            <person name="Deutschbauer A."/>
            <person name="Neff N."/>
            <person name="Sonnenburg J.L."/>
            <person name="Huang K.C."/>
            <person name="Fischbach M.A."/>
        </authorList>
    </citation>
    <scope>NUCLEOTIDE SEQUENCE</scope>
    <source>
        <strain evidence="1">JC50</strain>
    </source>
</reference>